<dbReference type="GO" id="GO:0005764">
    <property type="term" value="C:lysosome"/>
    <property type="evidence" value="ECO:0007669"/>
    <property type="project" value="TreeGrafter"/>
</dbReference>
<dbReference type="SMART" id="SM00758">
    <property type="entry name" value="PA14"/>
    <property type="match status" value="1"/>
</dbReference>
<evidence type="ECO:0000313" key="10">
    <source>
        <dbReference type="Proteomes" id="UP000256269"/>
    </source>
</evidence>
<dbReference type="EC" id="3.2.1.51" evidence="3"/>
<dbReference type="InterPro" id="IPR037524">
    <property type="entry name" value="PA14/GLEYA"/>
</dbReference>
<dbReference type="PANTHER" id="PTHR10030:SF37">
    <property type="entry name" value="ALPHA-L-FUCOSIDASE-RELATED"/>
    <property type="match status" value="1"/>
</dbReference>
<dbReference type="PANTHER" id="PTHR10030">
    <property type="entry name" value="ALPHA-L-FUCOSIDASE"/>
    <property type="match status" value="1"/>
</dbReference>
<feature type="signal peptide" evidence="7">
    <location>
        <begin position="1"/>
        <end position="24"/>
    </location>
</feature>
<dbReference type="InterPro" id="IPR000933">
    <property type="entry name" value="Glyco_hydro_29"/>
</dbReference>
<evidence type="ECO:0000256" key="1">
    <source>
        <dbReference type="ARBA" id="ARBA00004071"/>
    </source>
</evidence>
<keyword evidence="6" id="KW-0326">Glycosidase</keyword>
<feature type="chain" id="PRO_5017581024" description="alpha-L-fucosidase" evidence="7">
    <location>
        <begin position="25"/>
        <end position="579"/>
    </location>
</feature>
<dbReference type="GO" id="GO:0004560">
    <property type="term" value="F:alpha-L-fucosidase activity"/>
    <property type="evidence" value="ECO:0007669"/>
    <property type="project" value="InterPro"/>
</dbReference>
<dbReference type="Pfam" id="PF07691">
    <property type="entry name" value="PA14"/>
    <property type="match status" value="1"/>
</dbReference>
<dbReference type="InterPro" id="IPR057739">
    <property type="entry name" value="Glyco_hydro_29_N"/>
</dbReference>
<protein>
    <recommendedName>
        <fullName evidence="3">alpha-L-fucosidase</fullName>
        <ecNumber evidence="3">3.2.1.51</ecNumber>
    </recommendedName>
</protein>
<evidence type="ECO:0000256" key="5">
    <source>
        <dbReference type="ARBA" id="ARBA00022801"/>
    </source>
</evidence>
<comment type="function">
    <text evidence="1">Alpha-L-fucosidase is responsible for hydrolyzing the alpha-1,6-linked fucose joined to the reducing-end N-acetylglucosamine of the carbohydrate moieties of glycoproteins.</text>
</comment>
<dbReference type="InterPro" id="IPR016286">
    <property type="entry name" value="FUC_metazoa-typ"/>
</dbReference>
<evidence type="ECO:0000256" key="6">
    <source>
        <dbReference type="ARBA" id="ARBA00023295"/>
    </source>
</evidence>
<evidence type="ECO:0000256" key="7">
    <source>
        <dbReference type="SAM" id="SignalP"/>
    </source>
</evidence>
<evidence type="ECO:0000256" key="3">
    <source>
        <dbReference type="ARBA" id="ARBA00012662"/>
    </source>
</evidence>
<dbReference type="SMART" id="SM00812">
    <property type="entry name" value="Alpha_L_fucos"/>
    <property type="match status" value="1"/>
</dbReference>
<accession>A0A3E0H7S0</accession>
<evidence type="ECO:0000256" key="4">
    <source>
        <dbReference type="ARBA" id="ARBA00022729"/>
    </source>
</evidence>
<dbReference type="GO" id="GO:0016139">
    <property type="term" value="P:glycoside catabolic process"/>
    <property type="evidence" value="ECO:0007669"/>
    <property type="project" value="TreeGrafter"/>
</dbReference>
<feature type="domain" description="PA14" evidence="8">
    <location>
        <begin position="437"/>
        <end position="575"/>
    </location>
</feature>
<dbReference type="AlphaFoldDB" id="A0A3E0H7S0"/>
<evidence type="ECO:0000259" key="8">
    <source>
        <dbReference type="PROSITE" id="PS51820"/>
    </source>
</evidence>
<comment type="caution">
    <text evidence="9">The sequence shown here is derived from an EMBL/GenBank/DDBJ whole genome shotgun (WGS) entry which is preliminary data.</text>
</comment>
<dbReference type="InterPro" id="IPR011658">
    <property type="entry name" value="PA14_dom"/>
</dbReference>
<dbReference type="SUPFAM" id="SSF51445">
    <property type="entry name" value="(Trans)glycosidases"/>
    <property type="match status" value="1"/>
</dbReference>
<evidence type="ECO:0000313" key="9">
    <source>
        <dbReference type="EMBL" id="REH39490.1"/>
    </source>
</evidence>
<dbReference type="InterPro" id="IPR017853">
    <property type="entry name" value="GH"/>
</dbReference>
<dbReference type="GO" id="GO:0006004">
    <property type="term" value="P:fucose metabolic process"/>
    <property type="evidence" value="ECO:0007669"/>
    <property type="project" value="InterPro"/>
</dbReference>
<proteinExistence type="inferred from homology"/>
<dbReference type="RefSeq" id="WP_116178791.1">
    <property type="nucleotide sequence ID" value="NZ_CP144375.1"/>
</dbReference>
<dbReference type="Proteomes" id="UP000256269">
    <property type="component" value="Unassembled WGS sequence"/>
</dbReference>
<dbReference type="EMBL" id="QUNO01000013">
    <property type="protein sequence ID" value="REH39490.1"/>
    <property type="molecule type" value="Genomic_DNA"/>
</dbReference>
<evidence type="ECO:0000256" key="2">
    <source>
        <dbReference type="ARBA" id="ARBA00007951"/>
    </source>
</evidence>
<dbReference type="SUPFAM" id="SSF56988">
    <property type="entry name" value="Anthrax protective antigen"/>
    <property type="match status" value="1"/>
</dbReference>
<keyword evidence="10" id="KW-1185">Reference proteome</keyword>
<organism evidence="9 10">
    <name type="scientific">Kutzneria buriramensis</name>
    <dbReference type="NCBI Taxonomy" id="1045776"/>
    <lineage>
        <taxon>Bacteria</taxon>
        <taxon>Bacillati</taxon>
        <taxon>Actinomycetota</taxon>
        <taxon>Actinomycetes</taxon>
        <taxon>Pseudonocardiales</taxon>
        <taxon>Pseudonocardiaceae</taxon>
        <taxon>Kutzneria</taxon>
    </lineage>
</organism>
<dbReference type="OrthoDB" id="5526311at2"/>
<dbReference type="Pfam" id="PF01120">
    <property type="entry name" value="Alpha_L_fucos"/>
    <property type="match status" value="1"/>
</dbReference>
<dbReference type="Gene3D" id="3.20.20.80">
    <property type="entry name" value="Glycosidases"/>
    <property type="match status" value="1"/>
</dbReference>
<dbReference type="PROSITE" id="PS51820">
    <property type="entry name" value="PA14"/>
    <property type="match status" value="1"/>
</dbReference>
<reference evidence="9 10" key="1">
    <citation type="submission" date="2018-08" db="EMBL/GenBank/DDBJ databases">
        <title>Genomic Encyclopedia of Archaeal and Bacterial Type Strains, Phase II (KMG-II): from individual species to whole genera.</title>
        <authorList>
            <person name="Goeker M."/>
        </authorList>
    </citation>
    <scope>NUCLEOTIDE SEQUENCE [LARGE SCALE GENOMIC DNA]</scope>
    <source>
        <strain evidence="9 10">DSM 45791</strain>
    </source>
</reference>
<sequence length="579" mass="62874">MKRMWLALVAALMMTGLCAAPAWAAPGDNHAHDDPFTAARTAWWRGDRFGMFIHFGDYSNWQGVYQKPDGTTCQSAEWILQNCQIPMKEYEAKAATFNPAAFDATKIVNLAEAAGQRYIVITAKHHDGYAMWPTKVNTWNLRDHSAFDKHRDILAELKAAADKAGITFGIYYSIKDWHDTGCQHDFPAYRKNMYAQLKELVTDYHPALLWFDGACPAWSPAEGDNLQNYLHGLNPDLVVNNRVGKRRIVDGDYSTPERTIPAAPVDGAPWETCDTIASHWGYNRNDTFKSPVTLTRNLLDIVSRDGNFLLNIGPTDTGAVPTGQSTVLQAMGSWLSANGSAVRDAGYTGLVADPDWGAVSRSGDKLYASVYDWGRPLHLTARSKFTITGARVLGSTQSVAWKASGDGYDLTPSGGATNGTATVIELTVTTPPTVTTAPGTGLTAQYWPNATFTGKPSVTRVDPTLNFAWQLDGSPAPSIPVGAFSARWTGSVAVPVSDNYSLATVSDDTAQVWVDGKLVIDASKPHAVRVDKAVVGLTAGRHTIRVDYTQAGDEAYLKLLWSSPNIGQRIIPAGSLYPA</sequence>
<comment type="similarity">
    <text evidence="2">Belongs to the glycosyl hydrolase 29 family.</text>
</comment>
<dbReference type="PRINTS" id="PR00741">
    <property type="entry name" value="GLHYDRLASE29"/>
</dbReference>
<gene>
    <name evidence="9" type="ORF">BCF44_113345</name>
</gene>
<keyword evidence="5" id="KW-0378">Hydrolase</keyword>
<name>A0A3E0H7S0_9PSEU</name>
<keyword evidence="4 7" id="KW-0732">Signal</keyword>
<dbReference type="Gene3D" id="3.90.182.10">
    <property type="entry name" value="Toxin - Anthrax Protective Antigen,domain 1"/>
    <property type="match status" value="1"/>
</dbReference>